<dbReference type="CDD" id="cd08504">
    <property type="entry name" value="PBP2_OppA"/>
    <property type="match status" value="1"/>
</dbReference>
<dbReference type="RefSeq" id="WP_242872920.1">
    <property type="nucleotide sequence ID" value="NZ_FQXL01000040.1"/>
</dbReference>
<dbReference type="STRING" id="1121326.CLMAG_06970"/>
<evidence type="ECO:0000259" key="6">
    <source>
        <dbReference type="Pfam" id="PF00496"/>
    </source>
</evidence>
<feature type="signal peptide" evidence="5">
    <location>
        <begin position="1"/>
        <end position="19"/>
    </location>
</feature>
<evidence type="ECO:0000256" key="5">
    <source>
        <dbReference type="SAM" id="SignalP"/>
    </source>
</evidence>
<dbReference type="AlphaFoldDB" id="A0A162U8T8"/>
<dbReference type="Gene3D" id="3.10.105.10">
    <property type="entry name" value="Dipeptide-binding Protein, Domain 3"/>
    <property type="match status" value="1"/>
</dbReference>
<dbReference type="PIRSF" id="PIRSF002741">
    <property type="entry name" value="MppA"/>
    <property type="match status" value="1"/>
</dbReference>
<dbReference type="PATRIC" id="fig|1121326.3.peg.656"/>
<organism evidence="7 8">
    <name type="scientific">Clostridium magnum DSM 2767</name>
    <dbReference type="NCBI Taxonomy" id="1121326"/>
    <lineage>
        <taxon>Bacteria</taxon>
        <taxon>Bacillati</taxon>
        <taxon>Bacillota</taxon>
        <taxon>Clostridia</taxon>
        <taxon>Eubacteriales</taxon>
        <taxon>Clostridiaceae</taxon>
        <taxon>Clostridium</taxon>
    </lineage>
</organism>
<reference evidence="7 8" key="1">
    <citation type="submission" date="2016-04" db="EMBL/GenBank/DDBJ databases">
        <title>Genome sequence of Clostridium magnum DSM 2767.</title>
        <authorList>
            <person name="Poehlein A."/>
            <person name="Uhlig R."/>
            <person name="Fischer R."/>
            <person name="Bahl H."/>
            <person name="Daniel R."/>
        </authorList>
    </citation>
    <scope>NUCLEOTIDE SEQUENCE [LARGE SCALE GENOMIC DNA]</scope>
    <source>
        <strain evidence="7 8">DSM 2767</strain>
    </source>
</reference>
<sequence>MKNKTNAVFTIMLSLFLIANLSGCRKNNEKSVMAQYDTGQYLNISLDNEPRNLDPSKSGDVYSSQVLAEVNEALTRVETDKDGRDVVKPAGAEKWDISSDGLKWTFHLRDNNWSDGIKVTAKDYEYGIKRTLDPKVGSQYTFLLYPIKDAREYSDVEKNRNGKIKLDVVGVKALDDKTLEIILGSPCAYFLNLTSLNIMQPQRKDIIDKYGDKYGFEADTMVFCGPFKIKQWIHNDKIELTKNESYWDSKLVKLQKVTMKIIKSDIEISSELQGGSLDAGKIIKPELKDKLDKTTKFDSIKVSKASTNYEIYNQKDKLFSNSKIRKAFSVALDREEISKNLWKSIHTPAYALVPPYLQIGTEDFRQKSSFEPIKKLKEDNTNPKTLLIEGLKELGMDQDTGKITISYLQPNIDTNQKEIAELLKQMYIKNLGVNIKLEYVDPDQFQKRIADGEYQISTMTWSADYNDPMAEFETWRTGANIIYTGWSNSKYDNLINNACLLGNDRNEDRFKYFKEAENILLLEDAVISPTVYRNKQIYKGKYAKELMYPLFGPEIELKYAYTQGRNQ</sequence>
<evidence type="ECO:0000313" key="7">
    <source>
        <dbReference type="EMBL" id="KZL93651.1"/>
    </source>
</evidence>
<dbReference type="SUPFAM" id="SSF53850">
    <property type="entry name" value="Periplasmic binding protein-like II"/>
    <property type="match status" value="1"/>
</dbReference>
<keyword evidence="3" id="KW-0813">Transport</keyword>
<comment type="similarity">
    <text evidence="2">Belongs to the bacterial solute-binding protein 5 family.</text>
</comment>
<comment type="caution">
    <text evidence="7">The sequence shown here is derived from an EMBL/GenBank/DDBJ whole genome shotgun (WGS) entry which is preliminary data.</text>
</comment>
<dbReference type="EMBL" id="LWAE01000001">
    <property type="protein sequence ID" value="KZL93651.1"/>
    <property type="molecule type" value="Genomic_DNA"/>
</dbReference>
<evidence type="ECO:0000313" key="8">
    <source>
        <dbReference type="Proteomes" id="UP000076603"/>
    </source>
</evidence>
<dbReference type="PANTHER" id="PTHR30290:SF10">
    <property type="entry name" value="PERIPLASMIC OLIGOPEPTIDE-BINDING PROTEIN-RELATED"/>
    <property type="match status" value="1"/>
</dbReference>
<keyword evidence="4 5" id="KW-0732">Signal</keyword>
<dbReference type="GO" id="GO:0015833">
    <property type="term" value="P:peptide transport"/>
    <property type="evidence" value="ECO:0007669"/>
    <property type="project" value="TreeGrafter"/>
</dbReference>
<dbReference type="PANTHER" id="PTHR30290">
    <property type="entry name" value="PERIPLASMIC BINDING COMPONENT OF ABC TRANSPORTER"/>
    <property type="match status" value="1"/>
</dbReference>
<dbReference type="Pfam" id="PF00496">
    <property type="entry name" value="SBP_bac_5"/>
    <property type="match status" value="1"/>
</dbReference>
<proteinExistence type="inferred from homology"/>
<dbReference type="Gene3D" id="3.90.76.10">
    <property type="entry name" value="Dipeptide-binding Protein, Domain 1"/>
    <property type="match status" value="1"/>
</dbReference>
<dbReference type="GO" id="GO:0030313">
    <property type="term" value="C:cell envelope"/>
    <property type="evidence" value="ECO:0007669"/>
    <property type="project" value="UniProtKB-SubCell"/>
</dbReference>
<dbReference type="GO" id="GO:1904680">
    <property type="term" value="F:peptide transmembrane transporter activity"/>
    <property type="evidence" value="ECO:0007669"/>
    <property type="project" value="TreeGrafter"/>
</dbReference>
<dbReference type="InterPro" id="IPR000914">
    <property type="entry name" value="SBP_5_dom"/>
</dbReference>
<evidence type="ECO:0000256" key="3">
    <source>
        <dbReference type="ARBA" id="ARBA00022448"/>
    </source>
</evidence>
<feature type="domain" description="Solute-binding protein family 5" evidence="6">
    <location>
        <begin position="87"/>
        <end position="480"/>
    </location>
</feature>
<name>A0A162U8T8_9CLOT</name>
<dbReference type="InterPro" id="IPR039424">
    <property type="entry name" value="SBP_5"/>
</dbReference>
<dbReference type="FunFam" id="3.90.76.10:FF:000001">
    <property type="entry name" value="Oligopeptide ABC transporter substrate-binding protein"/>
    <property type="match status" value="1"/>
</dbReference>
<feature type="chain" id="PRO_5038446723" evidence="5">
    <location>
        <begin position="20"/>
        <end position="567"/>
    </location>
</feature>
<evidence type="ECO:0000256" key="1">
    <source>
        <dbReference type="ARBA" id="ARBA00004196"/>
    </source>
</evidence>
<protein>
    <submittedName>
        <fullName evidence="7">Dipeptide-binding protein DppE</fullName>
    </submittedName>
</protein>
<accession>A0A162U8T8</accession>
<evidence type="ECO:0000256" key="2">
    <source>
        <dbReference type="ARBA" id="ARBA00005695"/>
    </source>
</evidence>
<comment type="subcellular location">
    <subcellularLocation>
        <location evidence="1">Cell envelope</location>
    </subcellularLocation>
</comment>
<dbReference type="GO" id="GO:0043190">
    <property type="term" value="C:ATP-binding cassette (ABC) transporter complex"/>
    <property type="evidence" value="ECO:0007669"/>
    <property type="project" value="InterPro"/>
</dbReference>
<dbReference type="Proteomes" id="UP000076603">
    <property type="component" value="Unassembled WGS sequence"/>
</dbReference>
<keyword evidence="8" id="KW-1185">Reference proteome</keyword>
<gene>
    <name evidence="7" type="primary">dppE</name>
    <name evidence="7" type="ORF">CLMAG_06970</name>
</gene>
<dbReference type="GO" id="GO:0042597">
    <property type="term" value="C:periplasmic space"/>
    <property type="evidence" value="ECO:0007669"/>
    <property type="project" value="UniProtKB-ARBA"/>
</dbReference>
<dbReference type="Gene3D" id="3.40.190.10">
    <property type="entry name" value="Periplasmic binding protein-like II"/>
    <property type="match status" value="1"/>
</dbReference>
<evidence type="ECO:0000256" key="4">
    <source>
        <dbReference type="ARBA" id="ARBA00022729"/>
    </source>
</evidence>
<dbReference type="InterPro" id="IPR030678">
    <property type="entry name" value="Peptide/Ni-bd"/>
</dbReference>